<evidence type="ECO:0000256" key="9">
    <source>
        <dbReference type="PIRSR" id="PIRSR000615-2"/>
    </source>
</evidence>
<accession>A0A084VXY2</accession>
<comment type="catalytic activity">
    <reaction evidence="7">
        <text>L-tyrosyl-[protein] + ATP = O-phospho-L-tyrosyl-[protein] + ADP + H(+)</text>
        <dbReference type="Rhea" id="RHEA:10596"/>
        <dbReference type="Rhea" id="RHEA-COMP:10136"/>
        <dbReference type="Rhea" id="RHEA-COMP:20101"/>
        <dbReference type="ChEBI" id="CHEBI:15378"/>
        <dbReference type="ChEBI" id="CHEBI:30616"/>
        <dbReference type="ChEBI" id="CHEBI:46858"/>
        <dbReference type="ChEBI" id="CHEBI:61978"/>
        <dbReference type="ChEBI" id="CHEBI:456216"/>
        <dbReference type="EC" id="2.7.10.1"/>
    </reaction>
</comment>
<dbReference type="SUPFAM" id="SSF56112">
    <property type="entry name" value="Protein kinase-like (PK-like)"/>
    <property type="match status" value="1"/>
</dbReference>
<evidence type="ECO:0000256" key="3">
    <source>
        <dbReference type="ARBA" id="ARBA00022741"/>
    </source>
</evidence>
<dbReference type="PANTHER" id="PTHR24416:SF600">
    <property type="entry name" value="PDGF- AND VEGF-RECEPTOR RELATED, ISOFORM J"/>
    <property type="match status" value="1"/>
</dbReference>
<keyword evidence="6" id="KW-0829">Tyrosine-protein kinase</keyword>
<evidence type="ECO:0000256" key="6">
    <source>
        <dbReference type="ARBA" id="ARBA00023137"/>
    </source>
</evidence>
<keyword evidence="4" id="KW-0418">Kinase</keyword>
<gene>
    <name evidence="15" type="ORF">ZHAS_00010579</name>
</gene>
<dbReference type="GO" id="GO:0005524">
    <property type="term" value="F:ATP binding"/>
    <property type="evidence" value="ECO:0007669"/>
    <property type="project" value="UniProtKB-UniRule"/>
</dbReference>
<keyword evidence="13" id="KW-0812">Transmembrane</keyword>
<feature type="domain" description="Protein kinase" evidence="14">
    <location>
        <begin position="87"/>
        <end position="385"/>
    </location>
</feature>
<dbReference type="PROSITE" id="PS00109">
    <property type="entry name" value="PROTEIN_KINASE_TYR"/>
    <property type="match status" value="1"/>
</dbReference>
<keyword evidence="10" id="KW-0460">Magnesium</keyword>
<dbReference type="FunFam" id="1.10.510.10:FF:000554">
    <property type="entry name" value="Predicted protein"/>
    <property type="match status" value="1"/>
</dbReference>
<dbReference type="OMA" id="FRPNFKM"/>
<keyword evidence="13" id="KW-0472">Membrane</keyword>
<dbReference type="Pfam" id="PF07714">
    <property type="entry name" value="PK_Tyr_Ser-Thr"/>
    <property type="match status" value="1"/>
</dbReference>
<evidence type="ECO:0000313" key="16">
    <source>
        <dbReference type="EnsemblMetazoa" id="ASIC010579-PA"/>
    </source>
</evidence>
<dbReference type="GO" id="GO:0007169">
    <property type="term" value="P:cell surface receptor protein tyrosine kinase signaling pathway"/>
    <property type="evidence" value="ECO:0007669"/>
    <property type="project" value="TreeGrafter"/>
</dbReference>
<dbReference type="PANTHER" id="PTHR24416">
    <property type="entry name" value="TYROSINE-PROTEIN KINASE RECEPTOR"/>
    <property type="match status" value="1"/>
</dbReference>
<organism evidence="15">
    <name type="scientific">Anopheles sinensis</name>
    <name type="common">Mosquito</name>
    <dbReference type="NCBI Taxonomy" id="74873"/>
    <lineage>
        <taxon>Eukaryota</taxon>
        <taxon>Metazoa</taxon>
        <taxon>Ecdysozoa</taxon>
        <taxon>Arthropoda</taxon>
        <taxon>Hexapoda</taxon>
        <taxon>Insecta</taxon>
        <taxon>Pterygota</taxon>
        <taxon>Neoptera</taxon>
        <taxon>Endopterygota</taxon>
        <taxon>Diptera</taxon>
        <taxon>Nematocera</taxon>
        <taxon>Culicoidea</taxon>
        <taxon>Culicidae</taxon>
        <taxon>Anophelinae</taxon>
        <taxon>Anopheles</taxon>
    </lineage>
</organism>
<dbReference type="InterPro" id="IPR017441">
    <property type="entry name" value="Protein_kinase_ATP_BS"/>
</dbReference>
<dbReference type="EnsemblMetazoa" id="ASIC010579-RA">
    <property type="protein sequence ID" value="ASIC010579-PA"/>
    <property type="gene ID" value="ASIC010579"/>
</dbReference>
<dbReference type="PRINTS" id="PR00109">
    <property type="entry name" value="TYRKINASE"/>
</dbReference>
<dbReference type="GO" id="GO:0004714">
    <property type="term" value="F:transmembrane receptor protein tyrosine kinase activity"/>
    <property type="evidence" value="ECO:0007669"/>
    <property type="project" value="UniProtKB-EC"/>
</dbReference>
<evidence type="ECO:0000313" key="17">
    <source>
        <dbReference type="Proteomes" id="UP000030765"/>
    </source>
</evidence>
<keyword evidence="3 9" id="KW-0547">Nucleotide-binding</keyword>
<comment type="subcellular location">
    <subcellularLocation>
        <location evidence="1">Membrane</location>
        <topology evidence="1">Single-pass membrane protein</topology>
    </subcellularLocation>
</comment>
<evidence type="ECO:0000313" key="15">
    <source>
        <dbReference type="EMBL" id="KFB42826.1"/>
    </source>
</evidence>
<evidence type="ECO:0000256" key="12">
    <source>
        <dbReference type="PROSITE-ProRule" id="PRU10141"/>
    </source>
</evidence>
<dbReference type="Gene3D" id="3.30.200.20">
    <property type="entry name" value="Phosphorylase Kinase, domain 1"/>
    <property type="match status" value="1"/>
</dbReference>
<feature type="site" description="Important for interaction with phosphotyrosine-binding proteins" evidence="11">
    <location>
        <position position="393"/>
    </location>
</feature>
<reference evidence="16" key="2">
    <citation type="submission" date="2020-05" db="UniProtKB">
        <authorList>
            <consortium name="EnsemblMetazoa"/>
        </authorList>
    </citation>
    <scope>IDENTIFICATION</scope>
</reference>
<dbReference type="GO" id="GO:0046872">
    <property type="term" value="F:metal ion binding"/>
    <property type="evidence" value="ECO:0007669"/>
    <property type="project" value="UniProtKB-KW"/>
</dbReference>
<dbReference type="GO" id="GO:0043235">
    <property type="term" value="C:receptor complex"/>
    <property type="evidence" value="ECO:0007669"/>
    <property type="project" value="TreeGrafter"/>
</dbReference>
<dbReference type="VEuPathDB" id="VectorBase:ASIS017549"/>
<feature type="binding site" evidence="9 12">
    <location>
        <position position="121"/>
    </location>
    <ligand>
        <name>ATP</name>
        <dbReference type="ChEBI" id="CHEBI:30616"/>
    </ligand>
</feature>
<feature type="active site" description="Proton acceptor" evidence="8">
    <location>
        <position position="249"/>
    </location>
</feature>
<dbReference type="OrthoDB" id="7789554at2759"/>
<keyword evidence="13" id="KW-1133">Transmembrane helix</keyword>
<keyword evidence="2" id="KW-0808">Transferase</keyword>
<feature type="binding site" evidence="9">
    <location>
        <position position="253"/>
    </location>
    <ligand>
        <name>ATP</name>
        <dbReference type="ChEBI" id="CHEBI:30616"/>
    </ligand>
</feature>
<evidence type="ECO:0000256" key="7">
    <source>
        <dbReference type="ARBA" id="ARBA00051243"/>
    </source>
</evidence>
<dbReference type="GO" id="GO:0005886">
    <property type="term" value="C:plasma membrane"/>
    <property type="evidence" value="ECO:0007669"/>
    <property type="project" value="TreeGrafter"/>
</dbReference>
<dbReference type="STRING" id="74873.A0A084VXY2"/>
<evidence type="ECO:0000256" key="5">
    <source>
        <dbReference type="ARBA" id="ARBA00022840"/>
    </source>
</evidence>
<name>A0A084VXY2_ANOSI</name>
<dbReference type="EMBL" id="KE525224">
    <property type="protein sequence ID" value="KFB42826.1"/>
    <property type="molecule type" value="Genomic_DNA"/>
</dbReference>
<dbReference type="AlphaFoldDB" id="A0A084VXY2"/>
<dbReference type="VEuPathDB" id="VectorBase:ASIC010579"/>
<sequence>MVKCRAVCKTGETFSATLDLRIAESENAILSTDLFDLFAVASAVVVFIFLMLLYTLVKRKPTDGSEHYADAAKEIVPAEYRFDKNNLILGRKIGEGEFGVVLMAEAQYIKVGEPSTTVAVKMMQGFGGESIRNSILAELKMIILIGRHLNIVNLLGAVTENIRNDQLMIILEYCRYGSVLEYMRENKSNFVHCNLGLNMAWMASQQYWSIGELNGEDRTHFRTTDLICWSAQVANGMKYLASKNVFHGDLAARNILLCEKNVVKISDFGLARVFNRGSYYKKTSKDRVPFKWLALESISKQKYSVQSDVWAYGVLLWELFSLGTNPYPGVPVDEHFYDLLKGGYRMPKPAYANEAVYDLMFSCWNEDPNLRPSFPRLSHVFHQMLPNSMRIHYITLNDPYEEANLRQVNSENEESKV</sequence>
<dbReference type="InterPro" id="IPR000719">
    <property type="entry name" value="Prot_kinase_dom"/>
</dbReference>
<evidence type="ECO:0000256" key="8">
    <source>
        <dbReference type="PIRSR" id="PIRSR000615-1"/>
    </source>
</evidence>
<keyword evidence="10" id="KW-0479">Metal-binding</keyword>
<dbReference type="InterPro" id="IPR050122">
    <property type="entry name" value="RTK"/>
</dbReference>
<evidence type="ECO:0000256" key="4">
    <source>
        <dbReference type="ARBA" id="ARBA00022777"/>
    </source>
</evidence>
<keyword evidence="17" id="KW-1185">Reference proteome</keyword>
<evidence type="ECO:0000256" key="13">
    <source>
        <dbReference type="SAM" id="Phobius"/>
    </source>
</evidence>
<dbReference type="InterPro" id="IPR011009">
    <property type="entry name" value="Kinase-like_dom_sf"/>
</dbReference>
<dbReference type="InterPro" id="IPR001245">
    <property type="entry name" value="Ser-Thr/Tyr_kinase_cat_dom"/>
</dbReference>
<feature type="binding site" evidence="10">
    <location>
        <position position="254"/>
    </location>
    <ligand>
        <name>Mg(2+)</name>
        <dbReference type="ChEBI" id="CHEBI:18420"/>
    </ligand>
</feature>
<evidence type="ECO:0000256" key="10">
    <source>
        <dbReference type="PIRSR" id="PIRSR000615-3"/>
    </source>
</evidence>
<dbReference type="Gene3D" id="1.10.510.10">
    <property type="entry name" value="Transferase(Phosphotransferase) domain 1"/>
    <property type="match status" value="1"/>
</dbReference>
<reference evidence="15 17" key="1">
    <citation type="journal article" date="2014" name="BMC Genomics">
        <title>Genome sequence of Anopheles sinensis provides insight into genetics basis of mosquito competence for malaria parasites.</title>
        <authorList>
            <person name="Zhou D."/>
            <person name="Zhang D."/>
            <person name="Ding G."/>
            <person name="Shi L."/>
            <person name="Hou Q."/>
            <person name="Ye Y."/>
            <person name="Xu Y."/>
            <person name="Zhou H."/>
            <person name="Xiong C."/>
            <person name="Li S."/>
            <person name="Yu J."/>
            <person name="Hong S."/>
            <person name="Yu X."/>
            <person name="Zou P."/>
            <person name="Chen C."/>
            <person name="Chang X."/>
            <person name="Wang W."/>
            <person name="Lv Y."/>
            <person name="Sun Y."/>
            <person name="Ma L."/>
            <person name="Shen B."/>
            <person name="Zhu C."/>
        </authorList>
    </citation>
    <scope>NUCLEOTIDE SEQUENCE [LARGE SCALE GENOMIC DNA]</scope>
</reference>
<dbReference type="PROSITE" id="PS50011">
    <property type="entry name" value="PROTEIN_KINASE_DOM"/>
    <property type="match status" value="1"/>
</dbReference>
<keyword evidence="5 9" id="KW-0067">ATP-binding</keyword>
<feature type="binding site" evidence="9">
    <location>
        <begin position="94"/>
        <end position="101"/>
    </location>
    <ligand>
        <name>ATP</name>
        <dbReference type="ChEBI" id="CHEBI:30616"/>
    </ligand>
</feature>
<dbReference type="PROSITE" id="PS00107">
    <property type="entry name" value="PROTEIN_KINASE_ATP"/>
    <property type="match status" value="1"/>
</dbReference>
<dbReference type="EMBL" id="ATLV01018214">
    <property type="status" value="NOT_ANNOTATED_CDS"/>
    <property type="molecule type" value="Genomic_DNA"/>
</dbReference>
<keyword evidence="15" id="KW-0675">Receptor</keyword>
<evidence type="ECO:0000256" key="2">
    <source>
        <dbReference type="ARBA" id="ARBA00022679"/>
    </source>
</evidence>
<evidence type="ECO:0000256" key="1">
    <source>
        <dbReference type="ARBA" id="ARBA00004167"/>
    </source>
</evidence>
<dbReference type="InterPro" id="IPR008266">
    <property type="entry name" value="Tyr_kinase_AS"/>
</dbReference>
<feature type="transmembrane region" description="Helical" evidence="13">
    <location>
        <begin position="37"/>
        <end position="57"/>
    </location>
</feature>
<dbReference type="Proteomes" id="UP000030765">
    <property type="component" value="Unassembled WGS sequence"/>
</dbReference>
<evidence type="ECO:0000256" key="11">
    <source>
        <dbReference type="PIRSR" id="PIRSR000615-4"/>
    </source>
</evidence>
<feature type="binding site" evidence="10">
    <location>
        <position position="267"/>
    </location>
    <ligand>
        <name>Mg(2+)</name>
        <dbReference type="ChEBI" id="CHEBI:18420"/>
    </ligand>
</feature>
<dbReference type="PIRSF" id="PIRSF000615">
    <property type="entry name" value="TyrPK_CSF1-R"/>
    <property type="match status" value="1"/>
</dbReference>
<protein>
    <submittedName>
        <fullName evidence="15 16">VEGF receptor</fullName>
    </submittedName>
</protein>
<evidence type="ECO:0000259" key="14">
    <source>
        <dbReference type="PROSITE" id="PS50011"/>
    </source>
</evidence>
<proteinExistence type="predicted"/>
<dbReference type="CDD" id="cd00192">
    <property type="entry name" value="PTKc"/>
    <property type="match status" value="1"/>
</dbReference>